<dbReference type="AlphaFoldDB" id="A0A286E929"/>
<dbReference type="InterPro" id="IPR015943">
    <property type="entry name" value="WD40/YVTN_repeat-like_dom_sf"/>
</dbReference>
<dbReference type="InterPro" id="IPR001680">
    <property type="entry name" value="WD40_rpt"/>
</dbReference>
<dbReference type="InterPro" id="IPR019775">
    <property type="entry name" value="WD40_repeat_CS"/>
</dbReference>
<evidence type="ECO:0000256" key="4">
    <source>
        <dbReference type="SAM" id="Phobius"/>
    </source>
</evidence>
<evidence type="ECO:0000256" key="2">
    <source>
        <dbReference type="ARBA" id="ARBA00022737"/>
    </source>
</evidence>
<feature type="transmembrane region" description="Helical" evidence="4">
    <location>
        <begin position="530"/>
        <end position="554"/>
    </location>
</feature>
<feature type="transmembrane region" description="Helical" evidence="4">
    <location>
        <begin position="653"/>
        <end position="671"/>
    </location>
</feature>
<name>A0A286E929_9ACTN</name>
<dbReference type="Gene3D" id="2.130.10.10">
    <property type="entry name" value="YVTN repeat-like/Quinoprotein amine dehydrogenase"/>
    <property type="match status" value="1"/>
</dbReference>
<proteinExistence type="predicted"/>
<dbReference type="PROSITE" id="PS50294">
    <property type="entry name" value="WD_REPEATS_REGION"/>
    <property type="match status" value="1"/>
</dbReference>
<dbReference type="OrthoDB" id="419058at2"/>
<feature type="transmembrane region" description="Helical" evidence="4">
    <location>
        <begin position="23"/>
        <end position="42"/>
    </location>
</feature>
<dbReference type="Proteomes" id="UP000219072">
    <property type="component" value="Unassembled WGS sequence"/>
</dbReference>
<evidence type="ECO:0000256" key="1">
    <source>
        <dbReference type="ARBA" id="ARBA00022574"/>
    </source>
</evidence>
<gene>
    <name evidence="5" type="ORF">SAMN06297387_13031</name>
</gene>
<protein>
    <submittedName>
        <fullName evidence="5">WD domain-containing protein, G-beta repeat-containing protein</fullName>
    </submittedName>
</protein>
<dbReference type="EMBL" id="OCNE01000030">
    <property type="protein sequence ID" value="SOD67364.1"/>
    <property type="molecule type" value="Genomic_DNA"/>
</dbReference>
<feature type="transmembrane region" description="Helical" evidence="4">
    <location>
        <begin position="421"/>
        <end position="443"/>
    </location>
</feature>
<keyword evidence="6" id="KW-1185">Reference proteome</keyword>
<dbReference type="PANTHER" id="PTHR19879">
    <property type="entry name" value="TRANSCRIPTION INITIATION FACTOR TFIID"/>
    <property type="match status" value="1"/>
</dbReference>
<dbReference type="SUPFAM" id="SSF52540">
    <property type="entry name" value="P-loop containing nucleoside triphosphate hydrolases"/>
    <property type="match status" value="1"/>
</dbReference>
<dbReference type="InterPro" id="IPR011047">
    <property type="entry name" value="Quinoprotein_ADH-like_sf"/>
</dbReference>
<keyword evidence="4" id="KW-1133">Transmembrane helix</keyword>
<dbReference type="PROSITE" id="PS50082">
    <property type="entry name" value="WD_REPEATS_2"/>
    <property type="match status" value="1"/>
</dbReference>
<dbReference type="SUPFAM" id="SSF50998">
    <property type="entry name" value="Quinoprotein alcohol dehydrogenase-like"/>
    <property type="match status" value="1"/>
</dbReference>
<dbReference type="InterPro" id="IPR027417">
    <property type="entry name" value="P-loop_NTPase"/>
</dbReference>
<reference evidence="5 6" key="1">
    <citation type="submission" date="2017-09" db="EMBL/GenBank/DDBJ databases">
        <authorList>
            <person name="Ehlers B."/>
            <person name="Leendertz F.H."/>
        </authorList>
    </citation>
    <scope>NUCLEOTIDE SEQUENCE [LARGE SCALE GENOMIC DNA]</scope>
    <source>
        <strain evidence="5 6">CGMCC 4.7095</strain>
    </source>
</reference>
<dbReference type="PROSITE" id="PS00678">
    <property type="entry name" value="WD_REPEATS_1"/>
    <property type="match status" value="1"/>
</dbReference>
<organism evidence="5 6">
    <name type="scientific">Streptomyces zhaozhouensis</name>
    <dbReference type="NCBI Taxonomy" id="1300267"/>
    <lineage>
        <taxon>Bacteria</taxon>
        <taxon>Bacillati</taxon>
        <taxon>Actinomycetota</taxon>
        <taxon>Actinomycetes</taxon>
        <taxon>Kitasatosporales</taxon>
        <taxon>Streptomycetaceae</taxon>
        <taxon>Streptomyces</taxon>
    </lineage>
</organism>
<feature type="transmembrane region" description="Helical" evidence="4">
    <location>
        <begin position="498"/>
        <end position="524"/>
    </location>
</feature>
<keyword evidence="2" id="KW-0677">Repeat</keyword>
<dbReference type="RefSeq" id="WP_097233991.1">
    <property type="nucleotide sequence ID" value="NZ_OCNE01000030.1"/>
</dbReference>
<evidence type="ECO:0000313" key="5">
    <source>
        <dbReference type="EMBL" id="SOD67364.1"/>
    </source>
</evidence>
<evidence type="ECO:0000256" key="3">
    <source>
        <dbReference type="PROSITE-ProRule" id="PRU00221"/>
    </source>
</evidence>
<sequence length="1044" mass="110928">MGGGATVGLAVLMMRIGVSRGDAVAGVVGLFVALATALGGLARALSGEPAPPPDPREIADDLARALRAQWLAEAESRRVRDPRVLPLSWAATRRDVGADPEDAAGSPVGGRVVRLRLDGRLDGRFDEAVGGLADGYRQIASGRLVVLGEPGAGKSVLALLLTLGLLDDAHREPGGPVPVLVSASSWDPITESLDDWLVQRLAESSYAGREDIPRTLLRHGLLLPVLDGLDEIPESSRRSAVRALNHVLGQERPIVVTCRAAEYEDVIKAGSPVLGRAPVVEIAPVAAEDAIRYLADVSWPEETDWAPVYARLRAVPDGPLAAALSTPLMISMARTGYERLPGRPAELVDEERFGSRHAVEDYLTERFIHAAYASAGFPWAPPDEPGEEAARARRRLSFLALYLHRHRERDLAWWQLSGRLLSVWAAPAIGLAFGALLTMVAALVLNLSGAEGVDLVSGCALIGGCFALLTMLIWYATPNRPPGRLSFTRRGAPLRLRRGFATGFAVAAVPAAVTCGTAVLVALSNPSAEAWATVLEFVVPALAVTVIVGCGVAVHESLNAPPEHAGRADPLDSLRADRRSTLVGALAAGVVVALGTFPVLVTLRVLAALLGTAVGGWAGEPGLTDLVIYETHREAERFGHWEGGVYTTPGLLIVQYTLLPGVAAALPILLSRAWTRFALLRLVAGARGQLPWRLMRFLADAHRRGVLRQSGGQYQFRHIRLQESLVERPSGAAPPSGAFTVRPRRRVPGSARLAAGAASVALVVLLPTLLAHPDDDATATVITEFSADSLSFEGGLLVAREGERRHGWDATTGRPATGPLPDATYVDPRDRLPADFLTAVAEGGWYATLTDLRTGALLHDYARWDYEESLVSRLTLDGGEPLVLAVECANGLSYVVDARDGASFTLPSALGAKLCDEVGWASAVLSPDRTTLALWGIEGFCGVQLVDVASAKGIGRITASCPDFEWSSPGSVAFSPDSRTLATGHGDGTVRFWDARNGRSRGEPLTGHAPDAVIALLAFDEEGERLATHSPEDNTIRLWDMPAF</sequence>
<feature type="transmembrane region" description="Helical" evidence="4">
    <location>
        <begin position="751"/>
        <end position="770"/>
    </location>
</feature>
<keyword evidence="4" id="KW-0812">Transmembrane</keyword>
<dbReference type="SMART" id="SM00320">
    <property type="entry name" value="WD40"/>
    <property type="match status" value="2"/>
</dbReference>
<keyword evidence="4" id="KW-0472">Membrane</keyword>
<feature type="repeat" description="WD" evidence="3">
    <location>
        <begin position="971"/>
        <end position="1003"/>
    </location>
</feature>
<feature type="transmembrane region" description="Helical" evidence="4">
    <location>
        <begin position="582"/>
        <end position="607"/>
    </location>
</feature>
<keyword evidence="1 3" id="KW-0853">WD repeat</keyword>
<evidence type="ECO:0000313" key="6">
    <source>
        <dbReference type="Proteomes" id="UP000219072"/>
    </source>
</evidence>
<dbReference type="PANTHER" id="PTHR19879:SF9">
    <property type="entry name" value="TRANSCRIPTION INITIATION FACTOR TFIID SUBUNIT 5"/>
    <property type="match status" value="1"/>
</dbReference>
<accession>A0A286E929</accession>
<dbReference type="Pfam" id="PF00400">
    <property type="entry name" value="WD40"/>
    <property type="match status" value="1"/>
</dbReference>
<dbReference type="Gene3D" id="3.40.50.300">
    <property type="entry name" value="P-loop containing nucleotide triphosphate hydrolases"/>
    <property type="match status" value="1"/>
</dbReference>
<feature type="transmembrane region" description="Helical" evidence="4">
    <location>
        <begin position="455"/>
        <end position="477"/>
    </location>
</feature>